<protein>
    <submittedName>
        <fullName evidence="1">Uncharacterized protein</fullName>
    </submittedName>
</protein>
<dbReference type="RefSeq" id="WP_244676407.1">
    <property type="nucleotide sequence ID" value="NZ_CP095046.1"/>
</dbReference>
<sequence length="64" mass="6906">MLHSLGDLSRLTSAYYQADVLSDGAGLGLWLSSRIAELHGARLLLSEKNNVFEARVQFASPGTT</sequence>
<accession>A0A8T9Q7Y8</accession>
<proteinExistence type="predicted"/>
<dbReference type="EMBL" id="CP095046">
    <property type="protein sequence ID" value="UOQ73052.1"/>
    <property type="molecule type" value="Genomic_DNA"/>
</dbReference>
<dbReference type="SUPFAM" id="SSF55874">
    <property type="entry name" value="ATPase domain of HSP90 chaperone/DNA topoisomerase II/histidine kinase"/>
    <property type="match status" value="1"/>
</dbReference>
<evidence type="ECO:0000313" key="1">
    <source>
        <dbReference type="EMBL" id="UOQ73052.1"/>
    </source>
</evidence>
<dbReference type="AlphaFoldDB" id="A0A8T9Q7Y8"/>
<keyword evidence="2" id="KW-1185">Reference proteome</keyword>
<name>A0A8T9Q7Y8_9BACT</name>
<gene>
    <name evidence="1" type="ORF">MUN79_03500</name>
</gene>
<dbReference type="Gene3D" id="3.30.565.10">
    <property type="entry name" value="Histidine kinase-like ATPase, C-terminal domain"/>
    <property type="match status" value="1"/>
</dbReference>
<dbReference type="InterPro" id="IPR036890">
    <property type="entry name" value="HATPase_C_sf"/>
</dbReference>
<reference evidence="1" key="1">
    <citation type="submission" date="2022-04" db="EMBL/GenBank/DDBJ databases">
        <title>Hymenobacter sp. isolated from the air.</title>
        <authorList>
            <person name="Won M."/>
            <person name="Lee C.-M."/>
            <person name="Woen H.-Y."/>
            <person name="Kwon S.-W."/>
        </authorList>
    </citation>
    <scope>NUCLEOTIDE SEQUENCE</scope>
    <source>
        <strain evidence="1">5116S-3</strain>
    </source>
</reference>
<dbReference type="Proteomes" id="UP000831796">
    <property type="component" value="Chromosome"/>
</dbReference>
<dbReference type="KEGG" id="hcu:MUN79_03500"/>
<organism evidence="1 2">
    <name type="scientific">Hymenobacter cellulosilyticus</name>
    <dbReference type="NCBI Taxonomy" id="2932248"/>
    <lineage>
        <taxon>Bacteria</taxon>
        <taxon>Pseudomonadati</taxon>
        <taxon>Bacteroidota</taxon>
        <taxon>Cytophagia</taxon>
        <taxon>Cytophagales</taxon>
        <taxon>Hymenobacteraceae</taxon>
        <taxon>Hymenobacter</taxon>
    </lineage>
</organism>
<evidence type="ECO:0000313" key="2">
    <source>
        <dbReference type="Proteomes" id="UP000831796"/>
    </source>
</evidence>